<feature type="transmembrane region" description="Helical" evidence="6">
    <location>
        <begin position="117"/>
        <end position="139"/>
    </location>
</feature>
<evidence type="ECO:0000313" key="8">
    <source>
        <dbReference type="EMBL" id="MFC5379599.1"/>
    </source>
</evidence>
<organism evidence="8 9">
    <name type="scientific">Aquipuribacter nitratireducens</name>
    <dbReference type="NCBI Taxonomy" id="650104"/>
    <lineage>
        <taxon>Bacteria</taxon>
        <taxon>Bacillati</taxon>
        <taxon>Actinomycetota</taxon>
        <taxon>Actinomycetes</taxon>
        <taxon>Micrococcales</taxon>
        <taxon>Intrasporangiaceae</taxon>
        <taxon>Aquipuribacter</taxon>
    </lineage>
</organism>
<dbReference type="PANTHER" id="PTHR43229:SF2">
    <property type="entry name" value="NODULATION PROTEIN J"/>
    <property type="match status" value="1"/>
</dbReference>
<feature type="transmembrane region" description="Helical" evidence="6">
    <location>
        <begin position="68"/>
        <end position="91"/>
    </location>
</feature>
<evidence type="ECO:0000256" key="3">
    <source>
        <dbReference type="ARBA" id="ARBA00022989"/>
    </source>
</evidence>
<evidence type="ECO:0000256" key="1">
    <source>
        <dbReference type="ARBA" id="ARBA00004141"/>
    </source>
</evidence>
<feature type="domain" description="ABC-2 type transporter transmembrane" evidence="7">
    <location>
        <begin position="70"/>
        <end position="249"/>
    </location>
</feature>
<proteinExistence type="predicted"/>
<dbReference type="Proteomes" id="UP001596122">
    <property type="component" value="Unassembled WGS sequence"/>
</dbReference>
<comment type="subcellular location">
    <subcellularLocation>
        <location evidence="1">Membrane</location>
        <topology evidence="1">Multi-pass membrane protein</topology>
    </subcellularLocation>
</comment>
<feature type="transmembrane region" description="Helical" evidence="6">
    <location>
        <begin position="231"/>
        <end position="249"/>
    </location>
</feature>
<evidence type="ECO:0000256" key="5">
    <source>
        <dbReference type="ARBA" id="ARBA00023251"/>
    </source>
</evidence>
<dbReference type="EMBL" id="JBHSLD010000004">
    <property type="protein sequence ID" value="MFC5379599.1"/>
    <property type="molecule type" value="Genomic_DNA"/>
</dbReference>
<evidence type="ECO:0000313" key="9">
    <source>
        <dbReference type="Proteomes" id="UP001596122"/>
    </source>
</evidence>
<feature type="transmembrane region" description="Helical" evidence="6">
    <location>
        <begin position="175"/>
        <end position="198"/>
    </location>
</feature>
<evidence type="ECO:0000256" key="4">
    <source>
        <dbReference type="ARBA" id="ARBA00023136"/>
    </source>
</evidence>
<name>A0ABW0GIL2_9MICO</name>
<evidence type="ECO:0000256" key="2">
    <source>
        <dbReference type="ARBA" id="ARBA00022692"/>
    </source>
</evidence>
<feature type="transmembrane region" description="Helical" evidence="6">
    <location>
        <begin position="37"/>
        <end position="56"/>
    </location>
</feature>
<reference evidence="9" key="1">
    <citation type="journal article" date="2019" name="Int. J. Syst. Evol. Microbiol.">
        <title>The Global Catalogue of Microorganisms (GCM) 10K type strain sequencing project: providing services to taxonomists for standard genome sequencing and annotation.</title>
        <authorList>
            <consortium name="The Broad Institute Genomics Platform"/>
            <consortium name="The Broad Institute Genome Sequencing Center for Infectious Disease"/>
            <person name="Wu L."/>
            <person name="Ma J."/>
        </authorList>
    </citation>
    <scope>NUCLEOTIDE SEQUENCE [LARGE SCALE GENOMIC DNA]</scope>
    <source>
        <strain evidence="9">CCUG 43114</strain>
    </source>
</reference>
<gene>
    <name evidence="8" type="ORF">ACFPJ6_02235</name>
</gene>
<comment type="caution">
    <text evidence="8">The sequence shown here is derived from an EMBL/GenBank/DDBJ whole genome shotgun (WGS) entry which is preliminary data.</text>
</comment>
<dbReference type="RefSeq" id="WP_340268774.1">
    <property type="nucleotide sequence ID" value="NZ_JBBEOG010000003.1"/>
</dbReference>
<dbReference type="PIRSF" id="PIRSF006648">
    <property type="entry name" value="DrrB"/>
    <property type="match status" value="1"/>
</dbReference>
<dbReference type="InterPro" id="IPR013525">
    <property type="entry name" value="ABC2_TM"/>
</dbReference>
<protein>
    <submittedName>
        <fullName evidence="8">ABC transporter permease</fullName>
    </submittedName>
</protein>
<keyword evidence="2 6" id="KW-0812">Transmembrane</keyword>
<dbReference type="PANTHER" id="PTHR43229">
    <property type="entry name" value="NODULATION PROTEIN J"/>
    <property type="match status" value="1"/>
</dbReference>
<keyword evidence="3 6" id="KW-1133">Transmembrane helix</keyword>
<sequence length="256" mass="25687">MSTTTQAPATGPAPLRRRVLAQAGWDLRAVLRNGEQLLVTFVLPLGVLLGVARTGVPDLSPLPQGQAAWAGALAVAVVSSAFTGQAIAFGFDRRAGVLRLLATTPLGRGGLLASRSLGVLAVVALQLLVLTTAAAVLGVPPGPAAVAAALPALVLGTVASLAAGLLLASLVRAEAVLALANLAWVLVLVGGGLVLPVAGVLPDPLATLVAWSPTGALGEALRTAAVDARVAWGPLAALAAWSLVLAWAARRLLRWD</sequence>
<dbReference type="Pfam" id="PF12698">
    <property type="entry name" value="ABC2_membrane_3"/>
    <property type="match status" value="1"/>
</dbReference>
<accession>A0ABW0GIL2</accession>
<keyword evidence="5" id="KW-0046">Antibiotic resistance</keyword>
<evidence type="ECO:0000256" key="6">
    <source>
        <dbReference type="SAM" id="Phobius"/>
    </source>
</evidence>
<keyword evidence="4 6" id="KW-0472">Membrane</keyword>
<keyword evidence="9" id="KW-1185">Reference proteome</keyword>
<feature type="transmembrane region" description="Helical" evidence="6">
    <location>
        <begin position="145"/>
        <end position="168"/>
    </location>
</feature>
<dbReference type="InterPro" id="IPR051784">
    <property type="entry name" value="Nod_factor_ABC_transporter"/>
</dbReference>
<evidence type="ECO:0000259" key="7">
    <source>
        <dbReference type="Pfam" id="PF12698"/>
    </source>
</evidence>
<dbReference type="InterPro" id="IPR000412">
    <property type="entry name" value="ABC_2_transport"/>
</dbReference>